<dbReference type="InterPro" id="IPR008258">
    <property type="entry name" value="Transglycosylase_SLT_dom_1"/>
</dbReference>
<dbReference type="Pfam" id="PF01464">
    <property type="entry name" value="SLT"/>
    <property type="match status" value="1"/>
</dbReference>
<dbReference type="Gene3D" id="1.10.530.10">
    <property type="match status" value="1"/>
</dbReference>
<keyword evidence="6" id="KW-1185">Reference proteome</keyword>
<dbReference type="PATRIC" id="fig|1249627.3.peg.2857"/>
<dbReference type="SUPFAM" id="SSF53955">
    <property type="entry name" value="Lysozyme-like"/>
    <property type="match status" value="1"/>
</dbReference>
<dbReference type="PANTHER" id="PTHR37423">
    <property type="entry name" value="SOLUBLE LYTIC MUREIN TRANSGLYCOSYLASE-RELATED"/>
    <property type="match status" value="1"/>
</dbReference>
<dbReference type="PANTHER" id="PTHR37423:SF5">
    <property type="entry name" value="SOLUBLE LYTIC MUREIN TRANSGLYCOSYLASE"/>
    <property type="match status" value="1"/>
</dbReference>
<dbReference type="GO" id="GO:0042597">
    <property type="term" value="C:periplasmic space"/>
    <property type="evidence" value="ECO:0007669"/>
    <property type="project" value="InterPro"/>
</dbReference>
<dbReference type="EMBL" id="AONC01000040">
    <property type="protein sequence ID" value="EXJ14551.1"/>
    <property type="molecule type" value="Genomic_DNA"/>
</dbReference>
<evidence type="ECO:0000313" key="5">
    <source>
        <dbReference type="EMBL" id="EXJ14551.1"/>
    </source>
</evidence>
<reference evidence="5 6" key="1">
    <citation type="submission" date="2012-11" db="EMBL/GenBank/DDBJ databases">
        <title>Genome assembly of Thiorhodococcus sp. AK35.</title>
        <authorList>
            <person name="Nupur N."/>
            <person name="Khatri I."/>
            <person name="Subramanian S."/>
            <person name="Pinnaka A."/>
        </authorList>
    </citation>
    <scope>NUCLEOTIDE SEQUENCE [LARGE SCALE GENOMIC DNA]</scope>
    <source>
        <strain evidence="5 6">AK35</strain>
    </source>
</reference>
<dbReference type="CDD" id="cd13401">
    <property type="entry name" value="Slt70-like"/>
    <property type="match status" value="1"/>
</dbReference>
<dbReference type="InterPro" id="IPR023346">
    <property type="entry name" value="Lysozyme-like_dom_sf"/>
</dbReference>
<evidence type="ECO:0000259" key="3">
    <source>
        <dbReference type="Pfam" id="PF01464"/>
    </source>
</evidence>
<dbReference type="InterPro" id="IPR008939">
    <property type="entry name" value="Lytic_TGlycosylase_superhlx_U"/>
</dbReference>
<evidence type="ECO:0000259" key="4">
    <source>
        <dbReference type="Pfam" id="PF14718"/>
    </source>
</evidence>
<dbReference type="SUPFAM" id="SSF48435">
    <property type="entry name" value="Bacterial muramidases"/>
    <property type="match status" value="1"/>
</dbReference>
<dbReference type="Proteomes" id="UP000019460">
    <property type="component" value="Unassembled WGS sequence"/>
</dbReference>
<keyword evidence="2" id="KW-0732">Signal</keyword>
<organism evidence="5 6">
    <name type="scientific">Imhoffiella purpurea</name>
    <dbReference type="NCBI Taxonomy" id="1249627"/>
    <lineage>
        <taxon>Bacteria</taxon>
        <taxon>Pseudomonadati</taxon>
        <taxon>Pseudomonadota</taxon>
        <taxon>Gammaproteobacteria</taxon>
        <taxon>Chromatiales</taxon>
        <taxon>Chromatiaceae</taxon>
        <taxon>Imhoffiella</taxon>
    </lineage>
</organism>
<accession>W9VC47</accession>
<feature type="domain" description="Lytic transglycosylase superhelical linker" evidence="4">
    <location>
        <begin position="395"/>
        <end position="455"/>
    </location>
</feature>
<dbReference type="eggNOG" id="COG0741">
    <property type="taxonomic scope" value="Bacteria"/>
</dbReference>
<protein>
    <submittedName>
        <fullName evidence="5">Soluble lytic murein transglycosylase</fullName>
    </submittedName>
</protein>
<name>W9VC47_9GAMM</name>
<dbReference type="Gene3D" id="1.25.20.10">
    <property type="entry name" value="Bacterial muramidases"/>
    <property type="match status" value="1"/>
</dbReference>
<dbReference type="Gene3D" id="1.10.1240.20">
    <property type="entry name" value="Lytic transglycosylase, superhelical linker domain"/>
    <property type="match status" value="1"/>
</dbReference>
<evidence type="ECO:0000313" key="6">
    <source>
        <dbReference type="Proteomes" id="UP000019460"/>
    </source>
</evidence>
<dbReference type="STRING" id="1249627.D779_2692"/>
<comment type="similarity">
    <text evidence="1">Belongs to the transglycosylase Slt family.</text>
</comment>
<dbReference type="InterPro" id="IPR037061">
    <property type="entry name" value="Lytic_TGlycoase_superhlx_L_sf"/>
</dbReference>
<comment type="caution">
    <text evidence="5">The sequence shown here is derived from an EMBL/GenBank/DDBJ whole genome shotgun (WGS) entry which is preliminary data.</text>
</comment>
<evidence type="ECO:0000256" key="2">
    <source>
        <dbReference type="ARBA" id="ARBA00022729"/>
    </source>
</evidence>
<gene>
    <name evidence="5" type="ORF">D779_2692</name>
</gene>
<dbReference type="InterPro" id="IPR012289">
    <property type="entry name" value="Lytic_TGlycosylase_superhlx_L"/>
</dbReference>
<proteinExistence type="inferred from homology"/>
<sequence>MAGVSILVAGAVLADPRQDFLAAESALKRGDRGEFARLSETLKEYPLYPYLRFAELTRDLGQAPDADVESFLNDYPDTQLEQRLRLAYLARLAEAGRWRDYARIYRPGDSMARRCLYLRALIETGRLAETRGDLDRVWGFAGSRPSECDPLFAAWRDAGWLTTDRIRHRLNLTMEAGNTGLVRYLSRMLPETDRDWPRQWLELDANPERLLDADWTPAADGHGVSVLAHGIVRLNAVSTGKAMRAIERWRGKLDTDPARARAAYVAVGRALAERGDRLGLLYWDRLVETPSNQAGQALRLRSAVALGAWDWVAKWVSRMPESQAKRDRWLYWKARADERLGLTEMAREGYREAARERSLWGFLAADRIGASYNLAHRPTPAEPERIRRIVLSFTYRRLVELHRLGRETDLRREWRVFTRGMEPADLMAAAFVADVRGWHDQAIFTLARTGYWDDLELRFPLRYRERILDESWQIGIQPDWVFAILRQESVFARTVASPVGAVGLMQLMPETAREVAASLDLEAPSRWDLVDPALNIVLGSSYLASMRDRFGHPALATAAYNAGPHRVMRWLPRHCTDADVWILGIPFAETRGYVERVLTYRVIYAARLGAEGLRASDLLPPVPDESLWRDQTGGRQASSR</sequence>
<dbReference type="GO" id="GO:0004553">
    <property type="term" value="F:hydrolase activity, hydrolyzing O-glycosyl compounds"/>
    <property type="evidence" value="ECO:0007669"/>
    <property type="project" value="InterPro"/>
</dbReference>
<dbReference type="AlphaFoldDB" id="W9VC47"/>
<dbReference type="Pfam" id="PF14718">
    <property type="entry name" value="SLT_L"/>
    <property type="match status" value="1"/>
</dbReference>
<feature type="domain" description="Transglycosylase SLT" evidence="3">
    <location>
        <begin position="470"/>
        <end position="572"/>
    </location>
</feature>
<evidence type="ECO:0000256" key="1">
    <source>
        <dbReference type="ARBA" id="ARBA00007734"/>
    </source>
</evidence>